<reference evidence="2" key="1">
    <citation type="submission" date="2016-08" db="EMBL/GenBank/DDBJ databases">
        <authorList>
            <person name="Varghese N."/>
            <person name="Submissions Spin"/>
        </authorList>
    </citation>
    <scope>NUCLEOTIDE SEQUENCE [LARGE SCALE GENOMIC DNA]</scope>
    <source>
        <strain evidence="2">SGD-1123</strain>
    </source>
</reference>
<keyword evidence="2" id="KW-1185">Reference proteome</keyword>
<proteinExistence type="predicted"/>
<dbReference type="Pfam" id="PF07070">
    <property type="entry name" value="Spo0M"/>
    <property type="match status" value="1"/>
</dbReference>
<evidence type="ECO:0000313" key="1">
    <source>
        <dbReference type="EMBL" id="SCC37126.1"/>
    </source>
</evidence>
<protein>
    <submittedName>
        <fullName evidence="1">Sporulation-control protein spo0M</fullName>
    </submittedName>
</protein>
<name>A0A0V8H558_9BACI</name>
<accession>A0A0V8H558</accession>
<dbReference type="AlphaFoldDB" id="A0A0V8H558"/>
<evidence type="ECO:0000313" key="2">
    <source>
        <dbReference type="Proteomes" id="UP000181997"/>
    </source>
</evidence>
<dbReference type="EMBL" id="FMAU01000012">
    <property type="protein sequence ID" value="SCC37126.1"/>
    <property type="molecule type" value="Genomic_DNA"/>
</dbReference>
<dbReference type="RefSeq" id="WP_058300067.1">
    <property type="nucleotide sequence ID" value="NZ_FMAU01000012.1"/>
</dbReference>
<dbReference type="Proteomes" id="UP000181997">
    <property type="component" value="Unassembled WGS sequence"/>
</dbReference>
<organism evidence="1 2">
    <name type="scientific">[Bacillus] enclensis</name>
    <dbReference type="NCBI Taxonomy" id="1402860"/>
    <lineage>
        <taxon>Bacteria</taxon>
        <taxon>Bacillati</taxon>
        <taxon>Bacillota</taxon>
        <taxon>Bacilli</taxon>
        <taxon>Bacillales</taxon>
        <taxon>Bacillaceae</taxon>
        <taxon>Rossellomorea</taxon>
    </lineage>
</organism>
<sequence>MFNKHKKVMRNAKFKKLITRTIGHVKVDTVLTEERVTPGGTLVGEIQLSSKKGFKEIEKVSVSLMQQFPFSDDTVANLSLITAEMRLSGEQKELNELVLPFELKVPYFTPKSAVNRKCWIQTDIDLPYKLDPRDMDFIEVNEHPLLPYVNKIVTEELGFVKTNREEVIHYPGFKPKWVIDKKILNHPLYPMLSSRQVPVAHEIEYFPPEEFRTKYREIEFIYDISENGMDLYVELQFIIPKEIGGYFKRAAISESDRDERIHKLSFINEEIEDPEIIKKKLMELLENTELPDELRV</sequence>
<gene>
    <name evidence="1" type="ORF">GA0061094_4384</name>
</gene>
<dbReference type="PANTHER" id="PTHR40053">
    <property type="entry name" value="SPORULATION-CONTROL PROTEIN SPO0M"/>
    <property type="match status" value="1"/>
</dbReference>
<dbReference type="InterPro" id="IPR009776">
    <property type="entry name" value="Spore_0_M"/>
</dbReference>
<dbReference type="PANTHER" id="PTHR40053:SF1">
    <property type="entry name" value="SPORULATION-CONTROL PROTEIN SPO0M"/>
    <property type="match status" value="1"/>
</dbReference>